<proteinExistence type="predicted"/>
<accession>A0AAD9M1S6</accession>
<keyword evidence="1" id="KW-0732">Signal</keyword>
<dbReference type="EMBL" id="MU842861">
    <property type="protein sequence ID" value="KAK2029624.1"/>
    <property type="molecule type" value="Genomic_DNA"/>
</dbReference>
<organism evidence="2 3">
    <name type="scientific">Colletotrichum zoysiae</name>
    <dbReference type="NCBI Taxonomy" id="1216348"/>
    <lineage>
        <taxon>Eukaryota</taxon>
        <taxon>Fungi</taxon>
        <taxon>Dikarya</taxon>
        <taxon>Ascomycota</taxon>
        <taxon>Pezizomycotina</taxon>
        <taxon>Sordariomycetes</taxon>
        <taxon>Hypocreomycetidae</taxon>
        <taxon>Glomerellales</taxon>
        <taxon>Glomerellaceae</taxon>
        <taxon>Colletotrichum</taxon>
        <taxon>Colletotrichum graminicola species complex</taxon>
    </lineage>
</organism>
<dbReference type="AlphaFoldDB" id="A0AAD9M1S6"/>
<comment type="caution">
    <text evidence="2">The sequence shown here is derived from an EMBL/GenBank/DDBJ whole genome shotgun (WGS) entry which is preliminary data.</text>
</comment>
<feature type="chain" id="PRO_5042087057" evidence="1">
    <location>
        <begin position="27"/>
        <end position="308"/>
    </location>
</feature>
<name>A0AAD9M1S6_9PEZI</name>
<keyword evidence="3" id="KW-1185">Reference proteome</keyword>
<evidence type="ECO:0000313" key="3">
    <source>
        <dbReference type="Proteomes" id="UP001232148"/>
    </source>
</evidence>
<evidence type="ECO:0000256" key="1">
    <source>
        <dbReference type="SAM" id="SignalP"/>
    </source>
</evidence>
<gene>
    <name evidence="2" type="ORF">LX32DRAFT_350939</name>
</gene>
<sequence>MSHLAYKSNPFWVLCLLLSLAHLLYAWDVSTEYTPGRLGIQLDFSLFRSWPPDNLGADKGGPKAGSKRAIAFSTRLKFEQPTDVTHISDKQLTSLAIEAYIEMEALVGEEKYNFGRNNKPSVMTAMAYGDEIILSSSQKGKTSFSYGDPDHPESRPRANMVKRHLDLCQQTFMHNVPEANRANDKHRNNGQCGEQLVAHAFYSVHPETDADLSRMNARVTTVQRAHEDNEYNGVIAIDPCNTPGTNSDTTSYWGCAEFVRRPEVGLRAFTLTINEDERDDEWMYDLSTLAGGLADGYPKKISLCQGGE</sequence>
<feature type="signal peptide" evidence="1">
    <location>
        <begin position="1"/>
        <end position="26"/>
    </location>
</feature>
<dbReference type="Proteomes" id="UP001232148">
    <property type="component" value="Unassembled WGS sequence"/>
</dbReference>
<protein>
    <submittedName>
        <fullName evidence="2">Uncharacterized protein</fullName>
    </submittedName>
</protein>
<reference evidence="2" key="1">
    <citation type="submission" date="2021-06" db="EMBL/GenBank/DDBJ databases">
        <title>Comparative genomics, transcriptomics and evolutionary studies reveal genomic signatures of adaptation to plant cell wall in hemibiotrophic fungi.</title>
        <authorList>
            <consortium name="DOE Joint Genome Institute"/>
            <person name="Baroncelli R."/>
            <person name="Diaz J.F."/>
            <person name="Benocci T."/>
            <person name="Peng M."/>
            <person name="Battaglia E."/>
            <person name="Haridas S."/>
            <person name="Andreopoulos W."/>
            <person name="Labutti K."/>
            <person name="Pangilinan J."/>
            <person name="Floch G.L."/>
            <person name="Makela M.R."/>
            <person name="Henrissat B."/>
            <person name="Grigoriev I.V."/>
            <person name="Crouch J.A."/>
            <person name="De Vries R.P."/>
            <person name="Sukno S.A."/>
            <person name="Thon M.R."/>
        </authorList>
    </citation>
    <scope>NUCLEOTIDE SEQUENCE</scope>
    <source>
        <strain evidence="2">MAFF235873</strain>
    </source>
</reference>
<evidence type="ECO:0000313" key="2">
    <source>
        <dbReference type="EMBL" id="KAK2029624.1"/>
    </source>
</evidence>